<feature type="compositionally biased region" description="Basic and acidic residues" evidence="1">
    <location>
        <begin position="40"/>
        <end position="50"/>
    </location>
</feature>
<keyword evidence="3" id="KW-1185">Reference proteome</keyword>
<reference evidence="2" key="1">
    <citation type="submission" date="2023-04" db="EMBL/GenBank/DDBJ databases">
        <authorList>
            <consortium name="ELIXIR-Norway"/>
        </authorList>
    </citation>
    <scope>NUCLEOTIDE SEQUENCE [LARGE SCALE GENOMIC DNA]</scope>
</reference>
<feature type="region of interest" description="Disordered" evidence="1">
    <location>
        <begin position="1"/>
        <end position="92"/>
    </location>
</feature>
<evidence type="ECO:0000313" key="2">
    <source>
        <dbReference type="EMBL" id="CAI9155619.1"/>
    </source>
</evidence>
<dbReference type="Proteomes" id="UP001176941">
    <property type="component" value="Chromosome 12"/>
</dbReference>
<dbReference type="EMBL" id="OX459948">
    <property type="protein sequence ID" value="CAI9155619.1"/>
    <property type="molecule type" value="Genomic_DNA"/>
</dbReference>
<accession>A0ABN8Y2T9</accession>
<gene>
    <name evidence="2" type="ORF">MRATA1EN1_LOCUS4581</name>
</gene>
<sequence>MEREVETGFALETGAHSPAELEELPACRPQLPVQEGGDPELVRGWEREQRLGQGPASRAAADKEGPPRTLPQSRGQDPLRRGGRGLQTAVHGEHPLTVTVTITKHAQLAFARTRSSPHLANTLGWKAASVCSLPSGDRGFTSGPGAWPLETQEALPREGPASVFSDCKGATPPLKSGGHGLSPAQQRASSPANVSVPPGR</sequence>
<evidence type="ECO:0000313" key="3">
    <source>
        <dbReference type="Proteomes" id="UP001176941"/>
    </source>
</evidence>
<evidence type="ECO:0000256" key="1">
    <source>
        <dbReference type="SAM" id="MobiDB-lite"/>
    </source>
</evidence>
<name>A0ABN8Y2T9_RANTA</name>
<protein>
    <submittedName>
        <fullName evidence="2">Uncharacterized protein</fullName>
    </submittedName>
</protein>
<organism evidence="2 3">
    <name type="scientific">Rangifer tarandus platyrhynchus</name>
    <name type="common">Svalbard reindeer</name>
    <dbReference type="NCBI Taxonomy" id="3082113"/>
    <lineage>
        <taxon>Eukaryota</taxon>
        <taxon>Metazoa</taxon>
        <taxon>Chordata</taxon>
        <taxon>Craniata</taxon>
        <taxon>Vertebrata</taxon>
        <taxon>Euteleostomi</taxon>
        <taxon>Mammalia</taxon>
        <taxon>Eutheria</taxon>
        <taxon>Laurasiatheria</taxon>
        <taxon>Artiodactyla</taxon>
        <taxon>Ruminantia</taxon>
        <taxon>Pecora</taxon>
        <taxon>Cervidae</taxon>
        <taxon>Odocoileinae</taxon>
        <taxon>Rangifer</taxon>
    </lineage>
</organism>
<feature type="compositionally biased region" description="Polar residues" evidence="1">
    <location>
        <begin position="183"/>
        <end position="193"/>
    </location>
</feature>
<proteinExistence type="predicted"/>
<feature type="region of interest" description="Disordered" evidence="1">
    <location>
        <begin position="142"/>
        <end position="200"/>
    </location>
</feature>